<dbReference type="eggNOG" id="COG1215">
    <property type="taxonomic scope" value="Bacteria"/>
</dbReference>
<evidence type="ECO:0000259" key="1">
    <source>
        <dbReference type="Pfam" id="PF00535"/>
    </source>
</evidence>
<accession>I5ASM3</accession>
<dbReference type="Proteomes" id="UP000005753">
    <property type="component" value="Chromosome"/>
</dbReference>
<dbReference type="EMBL" id="CM001487">
    <property type="protein sequence ID" value="EIM56796.1"/>
    <property type="molecule type" value="Genomic_DNA"/>
</dbReference>
<dbReference type="PANTHER" id="PTHR43179">
    <property type="entry name" value="RHAMNOSYLTRANSFERASE WBBL"/>
    <property type="match status" value="1"/>
</dbReference>
<proteinExistence type="predicted"/>
<gene>
    <name evidence="2" type="ORF">EubceDRAFT1_0971</name>
</gene>
<reference evidence="2 3" key="2">
    <citation type="submission" date="2012-02" db="EMBL/GenBank/DDBJ databases">
        <title>Improved High-Quality Draft sequence of Eubacterium cellulosolvens 6.</title>
        <authorList>
            <consortium name="US DOE Joint Genome Institute"/>
            <person name="Lucas S."/>
            <person name="Han J."/>
            <person name="Lapidus A."/>
            <person name="Cheng J.-F."/>
            <person name="Goodwin L."/>
            <person name="Pitluck S."/>
            <person name="Peters L."/>
            <person name="Mikhailova N."/>
            <person name="Gu W."/>
            <person name="Detter J.C."/>
            <person name="Han C."/>
            <person name="Tapia R."/>
            <person name="Land M."/>
            <person name="Hauser L."/>
            <person name="Kyrpides N."/>
            <person name="Ivanova N."/>
            <person name="Pagani I."/>
            <person name="Johnson E."/>
            <person name="Mukhopadhyay B."/>
            <person name="Anderson I."/>
            <person name="Woyke T."/>
        </authorList>
    </citation>
    <scope>NUCLEOTIDE SEQUENCE [LARGE SCALE GENOMIC DNA]</scope>
    <source>
        <strain evidence="2 3">6</strain>
    </source>
</reference>
<dbReference type="InterPro" id="IPR001173">
    <property type="entry name" value="Glyco_trans_2-like"/>
</dbReference>
<dbReference type="GO" id="GO:0016740">
    <property type="term" value="F:transferase activity"/>
    <property type="evidence" value="ECO:0007669"/>
    <property type="project" value="UniProtKB-KW"/>
</dbReference>
<dbReference type="Gene3D" id="3.90.550.10">
    <property type="entry name" value="Spore Coat Polysaccharide Biosynthesis Protein SpsA, Chain A"/>
    <property type="match status" value="2"/>
</dbReference>
<dbReference type="OrthoDB" id="9179784at2"/>
<dbReference type="HOGENOM" id="CLU_341883_0_0_9"/>
<dbReference type="SUPFAM" id="SSF53448">
    <property type="entry name" value="Nucleotide-diphospho-sugar transferases"/>
    <property type="match status" value="2"/>
</dbReference>
<keyword evidence="3" id="KW-1185">Reference proteome</keyword>
<dbReference type="CDD" id="cd04186">
    <property type="entry name" value="GT_2_like_c"/>
    <property type="match status" value="1"/>
</dbReference>
<sequence>MTDDHRGLKTSNDVNYQIWMDLFEKDIYAPCDCPGTNGTEPELTLILPLENSAEGLEAAAAGIAAAEEQTDRSFELLVVSSGDDRAAGQLKERFSGDRLRYLSCPERGRAALINRGIQEAVGRFFAVLEPGDLLAPHAVREIRKKMRENRGYAFVYSDEDRLSQDGSNRYRPFFKPDWSPDTLLSFDYTGRLSVFDTELAREIGGVNAGFPGAEIYELTLRITEEIKADRIGHISSVLCHVFDRFALLPSLNAGDPAVEAKRRAKTAVLAGRGKKIRTELVEDAGQYNVVYEVEGEPLVSIIIPSKDNLAYLKPCLESIFRKSSYSNYEIVLVDNGSRVETKEEIDRYIQDKPVRYIYQPMIFNFSRMCNIGASHAKGEYLLFLNDDISILQKDWIERMLGQAQQAHAGAVGAKLVYPRSNQIQHTGVLNMKDGPAHALVLFSDGAQYAFGRNVLCYNYLAVTAACLMTAADKFHAVGGFNEDMTVAYNDTDLCFSLYEKGWYNVVRPDVKLIHYESVSRGYDVNDMTKFFRMNQERCLLNRRHPSLVERDPFFNRNYSDYLVDFSLMIHDPEKTYLEARTLDGAPGEMRTFNIAIDSLDMGQTCIVSGWTSTGDFELDEKGKFYLLLELAGGHVTAVPVHKFRRERIPGAVSTNVGFIARFDASVLIRRRARIGMACVLGDTKFHCWTDRLAQWDSFNYFRRMKAEDDALDYIPEEPVQYSLDRCVIEGGALMMRGWAFTAGRLYNNEIALRIYIKDPSGLSYCNVNRQVRFDVCRLYNKEMNLLYSGFEADCSLAGDWKKSETELWLVARNLRNGKVWKQRVETEVE</sequence>
<protein>
    <submittedName>
        <fullName evidence="2">Putative glycosyltransferase</fullName>
    </submittedName>
</protein>
<feature type="domain" description="Glycosyltransferase 2-like" evidence="1">
    <location>
        <begin position="61"/>
        <end position="203"/>
    </location>
</feature>
<dbReference type="AlphaFoldDB" id="I5ASM3"/>
<dbReference type="InterPro" id="IPR029044">
    <property type="entry name" value="Nucleotide-diphossugar_trans"/>
</dbReference>
<dbReference type="eggNOG" id="COG1216">
    <property type="taxonomic scope" value="Bacteria"/>
</dbReference>
<evidence type="ECO:0000313" key="3">
    <source>
        <dbReference type="Proteomes" id="UP000005753"/>
    </source>
</evidence>
<dbReference type="Pfam" id="PF00535">
    <property type="entry name" value="Glycos_transf_2"/>
    <property type="match status" value="2"/>
</dbReference>
<feature type="domain" description="Glycosyltransferase 2-like" evidence="1">
    <location>
        <begin position="300"/>
        <end position="418"/>
    </location>
</feature>
<reference evidence="2 3" key="1">
    <citation type="submission" date="2010-08" db="EMBL/GenBank/DDBJ databases">
        <authorList>
            <consortium name="US DOE Joint Genome Institute (JGI-PGF)"/>
            <person name="Lucas S."/>
            <person name="Copeland A."/>
            <person name="Lapidus A."/>
            <person name="Cheng J.-F."/>
            <person name="Bruce D."/>
            <person name="Goodwin L."/>
            <person name="Pitluck S."/>
            <person name="Land M.L."/>
            <person name="Hauser L."/>
            <person name="Chang Y.-J."/>
            <person name="Anderson I.J."/>
            <person name="Johnson E."/>
            <person name="Mulhopadhyay B."/>
            <person name="Kyrpides N."/>
            <person name="Woyke T.J."/>
        </authorList>
    </citation>
    <scope>NUCLEOTIDE SEQUENCE [LARGE SCALE GENOMIC DNA]</scope>
    <source>
        <strain evidence="2 3">6</strain>
    </source>
</reference>
<evidence type="ECO:0000313" key="2">
    <source>
        <dbReference type="EMBL" id="EIM56796.1"/>
    </source>
</evidence>
<dbReference type="STRING" id="633697.EubceDRAFT1_0971"/>
<keyword evidence="2" id="KW-0808">Transferase</keyword>
<organism evidence="2 3">
    <name type="scientific">Eubacterium cellulosolvens (strain ATCC 43171 / JCM 9499 / 6)</name>
    <name type="common">Cillobacterium cellulosolvens</name>
    <dbReference type="NCBI Taxonomy" id="633697"/>
    <lineage>
        <taxon>Bacteria</taxon>
        <taxon>Bacillati</taxon>
        <taxon>Bacillota</taxon>
        <taxon>Clostridia</taxon>
        <taxon>Eubacteriales</taxon>
        <taxon>Eubacteriaceae</taxon>
        <taxon>Eubacterium</taxon>
    </lineage>
</organism>
<dbReference type="PANTHER" id="PTHR43179:SF7">
    <property type="entry name" value="RHAMNOSYLTRANSFERASE WBBL"/>
    <property type="match status" value="1"/>
</dbReference>
<name>I5ASM3_EUBC6</name>